<dbReference type="Proteomes" id="UP000823883">
    <property type="component" value="Unassembled WGS sequence"/>
</dbReference>
<protein>
    <submittedName>
        <fullName evidence="1">Uncharacterized protein</fullName>
    </submittedName>
</protein>
<sequence length="71" mass="7403">MADALTKQSIVSQENGVLYGSFSVGTTDPDKSNSGNMFAGLLANVLCGGVADESNIDEALLFLKLCGDYLL</sequence>
<proteinExistence type="predicted"/>
<evidence type="ECO:0000313" key="2">
    <source>
        <dbReference type="Proteomes" id="UP000823883"/>
    </source>
</evidence>
<name>A0A9D2PF45_9FIRM</name>
<evidence type="ECO:0000313" key="1">
    <source>
        <dbReference type="EMBL" id="HJC48817.1"/>
    </source>
</evidence>
<gene>
    <name evidence="1" type="ORF">IAA04_12285</name>
</gene>
<accession>A0A9D2PF45</accession>
<dbReference type="AlphaFoldDB" id="A0A9D2PF45"/>
<organism evidence="1 2">
    <name type="scientific">Candidatus Lachnoclostridium pullistercoris</name>
    <dbReference type="NCBI Taxonomy" id="2838632"/>
    <lineage>
        <taxon>Bacteria</taxon>
        <taxon>Bacillati</taxon>
        <taxon>Bacillota</taxon>
        <taxon>Clostridia</taxon>
        <taxon>Lachnospirales</taxon>
        <taxon>Lachnospiraceae</taxon>
    </lineage>
</organism>
<reference evidence="1" key="1">
    <citation type="journal article" date="2021" name="PeerJ">
        <title>Extensive microbial diversity within the chicken gut microbiome revealed by metagenomics and culture.</title>
        <authorList>
            <person name="Gilroy R."/>
            <person name="Ravi A."/>
            <person name="Getino M."/>
            <person name="Pursley I."/>
            <person name="Horton D.L."/>
            <person name="Alikhan N.F."/>
            <person name="Baker D."/>
            <person name="Gharbi K."/>
            <person name="Hall N."/>
            <person name="Watson M."/>
            <person name="Adriaenssens E.M."/>
            <person name="Foster-Nyarko E."/>
            <person name="Jarju S."/>
            <person name="Secka A."/>
            <person name="Antonio M."/>
            <person name="Oren A."/>
            <person name="Chaudhuri R.R."/>
            <person name="La Ragione R."/>
            <person name="Hildebrand F."/>
            <person name="Pallen M.J."/>
        </authorList>
    </citation>
    <scope>NUCLEOTIDE SEQUENCE</scope>
    <source>
        <strain evidence="1">CHK183-5548</strain>
    </source>
</reference>
<reference evidence="1" key="2">
    <citation type="submission" date="2021-04" db="EMBL/GenBank/DDBJ databases">
        <authorList>
            <person name="Gilroy R."/>
        </authorList>
    </citation>
    <scope>NUCLEOTIDE SEQUENCE</scope>
    <source>
        <strain evidence="1">CHK183-5548</strain>
    </source>
</reference>
<comment type="caution">
    <text evidence="1">The sequence shown here is derived from an EMBL/GenBank/DDBJ whole genome shotgun (WGS) entry which is preliminary data.</text>
</comment>
<dbReference type="EMBL" id="DWWL01000081">
    <property type="protein sequence ID" value="HJC48817.1"/>
    <property type="molecule type" value="Genomic_DNA"/>
</dbReference>